<keyword evidence="6 13" id="KW-0269">Exonuclease</keyword>
<dbReference type="GO" id="GO:0003690">
    <property type="term" value="F:double-stranded DNA binding"/>
    <property type="evidence" value="ECO:0007669"/>
    <property type="project" value="UniProtKB-UniRule"/>
</dbReference>
<evidence type="ECO:0000256" key="10">
    <source>
        <dbReference type="ARBA" id="ARBA00023235"/>
    </source>
</evidence>
<evidence type="ECO:0000256" key="15">
    <source>
        <dbReference type="SAM" id="MobiDB-lite"/>
    </source>
</evidence>
<feature type="region of interest" description="Disordered" evidence="15">
    <location>
        <begin position="528"/>
        <end position="547"/>
    </location>
</feature>
<dbReference type="EMBL" id="LQYT01000117">
    <property type="protein sequence ID" value="KYD10590.1"/>
    <property type="molecule type" value="Genomic_DNA"/>
</dbReference>
<feature type="binding site" evidence="14">
    <location>
        <begin position="26"/>
        <end position="33"/>
    </location>
    <ligand>
        <name>ATP</name>
        <dbReference type="ChEBI" id="CHEBI:30616"/>
    </ligand>
</feature>
<keyword evidence="9 13" id="KW-0234">DNA repair</keyword>
<dbReference type="AlphaFoldDB" id="A0A150LEE5"/>
<dbReference type="InterPro" id="IPR027417">
    <property type="entry name" value="P-loop_NTPase"/>
</dbReference>
<dbReference type="Pfam" id="PF00580">
    <property type="entry name" value="UvrD-helicase"/>
    <property type="match status" value="1"/>
</dbReference>
<dbReference type="NCBIfam" id="TIGR02785">
    <property type="entry name" value="addA_Gpos"/>
    <property type="match status" value="1"/>
</dbReference>
<organism evidence="18 19">
    <name type="scientific">Caldibacillus debilis</name>
    <dbReference type="NCBI Taxonomy" id="301148"/>
    <lineage>
        <taxon>Bacteria</taxon>
        <taxon>Bacillati</taxon>
        <taxon>Bacillota</taxon>
        <taxon>Bacilli</taxon>
        <taxon>Bacillales</taxon>
        <taxon>Bacillaceae</taxon>
        <taxon>Caldibacillus</taxon>
    </lineage>
</organism>
<dbReference type="GO" id="GO:0008408">
    <property type="term" value="F:3'-5' exonuclease activity"/>
    <property type="evidence" value="ECO:0007669"/>
    <property type="project" value="UniProtKB-UniRule"/>
</dbReference>
<keyword evidence="10 13" id="KW-0413">Isomerase</keyword>
<dbReference type="HAMAP" id="MF_01451">
    <property type="entry name" value="AddA"/>
    <property type="match status" value="1"/>
</dbReference>
<evidence type="ECO:0000256" key="12">
    <source>
        <dbReference type="ARBA" id="ARBA00048988"/>
    </source>
</evidence>
<dbReference type="OrthoDB" id="9810135at2"/>
<dbReference type="Gene3D" id="3.40.50.300">
    <property type="entry name" value="P-loop containing nucleotide triphosphate hydrolases"/>
    <property type="match status" value="4"/>
</dbReference>
<dbReference type="Pfam" id="PF13361">
    <property type="entry name" value="UvrD_C"/>
    <property type="match status" value="1"/>
</dbReference>
<accession>A0A150LEE5</accession>
<dbReference type="InterPro" id="IPR038726">
    <property type="entry name" value="PDDEXK_AddAB-type"/>
</dbReference>
<dbReference type="PANTHER" id="PTHR11070:SF48">
    <property type="entry name" value="ATP-DEPENDENT HELICASE_NUCLEASE SUBUNIT A"/>
    <property type="match status" value="1"/>
</dbReference>
<reference evidence="18 19" key="1">
    <citation type="submission" date="2016-01" db="EMBL/GenBank/DDBJ databases">
        <title>Draft Genome Sequences of Seven Thermophilic Sporeformers Isolated from Foods.</title>
        <authorList>
            <person name="Berendsen E.M."/>
            <person name="Wells-Bennik M.H."/>
            <person name="Krawcyk A.O."/>
            <person name="De Jong A."/>
            <person name="Holsappel S."/>
            <person name="Eijlander R.T."/>
            <person name="Kuipers O.P."/>
        </authorList>
    </citation>
    <scope>NUCLEOTIDE SEQUENCE [LARGE SCALE GENOMIC DNA]</scope>
    <source>
        <strain evidence="18 19">B4135</strain>
    </source>
</reference>
<keyword evidence="2 13" id="KW-0547">Nucleotide-binding</keyword>
<evidence type="ECO:0000256" key="1">
    <source>
        <dbReference type="ARBA" id="ARBA00022722"/>
    </source>
</evidence>
<dbReference type="RefSeq" id="WP_061569736.1">
    <property type="nucleotide sequence ID" value="NZ_LQYT01000117.1"/>
</dbReference>
<dbReference type="PANTHER" id="PTHR11070">
    <property type="entry name" value="UVRD / RECB / PCRA DNA HELICASE FAMILY MEMBER"/>
    <property type="match status" value="1"/>
</dbReference>
<keyword evidence="3 13" id="KW-0227">DNA damage</keyword>
<dbReference type="InterPro" id="IPR011335">
    <property type="entry name" value="Restrct_endonuc-II-like"/>
</dbReference>
<dbReference type="GO" id="GO:0005524">
    <property type="term" value="F:ATP binding"/>
    <property type="evidence" value="ECO:0007669"/>
    <property type="project" value="UniProtKB-UniRule"/>
</dbReference>
<keyword evidence="1 13" id="KW-0540">Nuclease</keyword>
<comment type="similarity">
    <text evidence="13">Belongs to the helicase family. AddA subfamily.</text>
</comment>
<evidence type="ECO:0000256" key="9">
    <source>
        <dbReference type="ARBA" id="ARBA00023204"/>
    </source>
</evidence>
<comment type="subunit">
    <text evidence="13">Heterodimer of AddA and AddB/RexB.</text>
</comment>
<gene>
    <name evidence="13" type="primary">addA</name>
    <name evidence="18" type="ORF">B4135_3391</name>
</gene>
<dbReference type="GO" id="GO:0000724">
    <property type="term" value="P:double-strand break repair via homologous recombination"/>
    <property type="evidence" value="ECO:0007669"/>
    <property type="project" value="UniProtKB-UniRule"/>
</dbReference>
<feature type="domain" description="UvrD-like helicase ATP-binding" evidence="16">
    <location>
        <begin position="5"/>
        <end position="478"/>
    </location>
</feature>
<comment type="caution">
    <text evidence="18">The sequence shown here is derived from an EMBL/GenBank/DDBJ whole genome shotgun (WGS) entry which is preliminary data.</text>
</comment>
<dbReference type="InterPro" id="IPR011604">
    <property type="entry name" value="PDDEXK-like_dom_sf"/>
</dbReference>
<evidence type="ECO:0000256" key="3">
    <source>
        <dbReference type="ARBA" id="ARBA00022763"/>
    </source>
</evidence>
<dbReference type="InterPro" id="IPR000212">
    <property type="entry name" value="DNA_helicase_UvrD/REP"/>
</dbReference>
<evidence type="ECO:0000259" key="17">
    <source>
        <dbReference type="PROSITE" id="PS51217"/>
    </source>
</evidence>
<evidence type="ECO:0000313" key="19">
    <source>
        <dbReference type="Proteomes" id="UP000075683"/>
    </source>
</evidence>
<evidence type="ECO:0000256" key="7">
    <source>
        <dbReference type="ARBA" id="ARBA00022840"/>
    </source>
</evidence>
<dbReference type="GO" id="GO:0033202">
    <property type="term" value="C:DNA helicase complex"/>
    <property type="evidence" value="ECO:0007669"/>
    <property type="project" value="TreeGrafter"/>
</dbReference>
<dbReference type="EC" id="5.6.2.4" evidence="13"/>
<evidence type="ECO:0000256" key="8">
    <source>
        <dbReference type="ARBA" id="ARBA00023125"/>
    </source>
</evidence>
<evidence type="ECO:0000256" key="14">
    <source>
        <dbReference type="PROSITE-ProRule" id="PRU00560"/>
    </source>
</evidence>
<feature type="region of interest" description="Disordered" evidence="15">
    <location>
        <begin position="1026"/>
        <end position="1054"/>
    </location>
</feature>
<comment type="function">
    <text evidence="13">The heterodimer acts as both an ATP-dependent DNA helicase and an ATP-dependent, dual-direction single-stranded exonuclease. Recognizes the chi site generating a DNA molecule suitable for the initiation of homologous recombination. The AddA nuclease domain is required for chi fragment generation; this subunit has the helicase and 3' -&gt; 5' nuclease activities.</text>
</comment>
<evidence type="ECO:0000256" key="6">
    <source>
        <dbReference type="ARBA" id="ARBA00022839"/>
    </source>
</evidence>
<evidence type="ECO:0000256" key="11">
    <source>
        <dbReference type="ARBA" id="ARBA00034617"/>
    </source>
</evidence>
<keyword evidence="8 13" id="KW-0238">DNA-binding</keyword>
<dbReference type="Proteomes" id="UP000075683">
    <property type="component" value="Unassembled WGS sequence"/>
</dbReference>
<proteinExistence type="inferred from homology"/>
<evidence type="ECO:0000256" key="13">
    <source>
        <dbReference type="HAMAP-Rule" id="MF_01451"/>
    </source>
</evidence>
<keyword evidence="4 13" id="KW-0378">Hydrolase</keyword>
<dbReference type="InterPro" id="IPR014152">
    <property type="entry name" value="AddA"/>
</dbReference>
<comment type="cofactor">
    <cofactor evidence="13">
        <name>Mg(2+)</name>
        <dbReference type="ChEBI" id="CHEBI:18420"/>
    </cofactor>
</comment>
<comment type="catalytic activity">
    <reaction evidence="11 13">
        <text>Couples ATP hydrolysis with the unwinding of duplex DNA by translocating in the 3'-5' direction.</text>
        <dbReference type="EC" id="5.6.2.4"/>
    </reaction>
</comment>
<keyword evidence="7 13" id="KW-0067">ATP-binding</keyword>
<sequence>MKGSVSWTKDQEKAIRAKGQDILVAAAAGSGKTAVLVERIIEKIIDEKDPVNVDELLVVTFTNLSAQEMRQRIGQALEKKIAENPGSKFLRRQLSLLNQASISTIHSFCLEVIKKFYYLIDLDPNFRILDETEGLLLRDEAMDAVLEEEYGKEGNEEFFRVADMFTGDRSDSDLADLIMKLYDFSRATPNPDAWLANLPKLYDAGERVDDLPYIHHLMFEAELQLKEAKRLFGECLELARKPGGPRVQEENFLADLQLADALLSAKNESFSALYEAVNAAAFTKLKPCKGDEYDPELTERAKKLREKGKQLIQKLKNELFSRKPETFLRDLREMKKPVETLVSLVRKFAEKFAALKKERALADFSDLEHFCMAILGKFDPETNRLEPTEAALYYQKKFKEVLVDEYQDTNMVQESILQLVKRGGEADGNLFMVGDVKQSIYRFRLAEPKLFLDKYRRFRRDGMESGLKIDLSQNFRSRKEILDGTNFIFKQIMDEYVGEIAYDESAELKPGAAYPQDGPHPVEVALLHTDGGDEEPDAGGNGEENGNEEDLLAREDLEQSQLEAKFVAQTIRKLIDEKHPVYDPKKGASRPVQYRDIVILLRSFTWAPQFLDEFKQYGIPAYADLSSGYFQATEVETVLSLLKIIDNPFQDIPLASVLRSPIVGLSEDDLARIRIRSPKKSFYEAVKTFSESVPETDREERIHQTVKEFLRQLSGWRSYARTHSLSELIWRLYRDTKYFDFVGGLPGGRQRRANLLALFHRARQYEETSFRGLFRFLRFVERMTERGNDFGEAKALGEQEDVVRLMTIHASKGLEFPVVFVAGLGRSFNMMDFRKDYLLDKDYGFAVKYMNPDKQITYPSIFQLAVLRKKKLEFIAEEMRILYVAMTRAKEKLYLVGSTKDLPGLLDQWRKHADETGWVLDAYDRLNGKSYLHFIGPCLIRHRDGEPLREEGQKAGNAEVYRHPAVFQVSVLSREAIEGGENPQEKERPRWLSAVKNGEPVPEESSYKSRIEALLRWEYPHRPATVHNSKQSVSELKRRNEPAETGGQAASASPFKPRILERPKFLKEKKLSPAEKGTAMHLVMQHIDLSKPPLKEEMEALLSEMQRKELLTEEERRSVDTDVILGFFQTDLGRRLIGAKWVKRELPFSLAVDPREIYPDYPAGEDPVFVQGIIDCLFKDEKGLVLLDYKTDAVTGRFPDFQAAKPVLLARYRTQIAWYKRAIEEITREKMDECYLFFFDGGHLVKVDV</sequence>
<dbReference type="GO" id="GO:0005829">
    <property type="term" value="C:cytosol"/>
    <property type="evidence" value="ECO:0007669"/>
    <property type="project" value="TreeGrafter"/>
</dbReference>
<comment type="catalytic activity">
    <reaction evidence="12 13">
        <text>ATP + H2O = ADP + phosphate + H(+)</text>
        <dbReference type="Rhea" id="RHEA:13065"/>
        <dbReference type="ChEBI" id="CHEBI:15377"/>
        <dbReference type="ChEBI" id="CHEBI:15378"/>
        <dbReference type="ChEBI" id="CHEBI:30616"/>
        <dbReference type="ChEBI" id="CHEBI:43474"/>
        <dbReference type="ChEBI" id="CHEBI:456216"/>
        <dbReference type="EC" id="5.6.2.4"/>
    </reaction>
</comment>
<dbReference type="FunFam" id="3.40.50.300:FF:001236">
    <property type="entry name" value="ATP-dependent helicase/nuclease subunit A"/>
    <property type="match status" value="1"/>
</dbReference>
<evidence type="ECO:0000256" key="2">
    <source>
        <dbReference type="ARBA" id="ARBA00022741"/>
    </source>
</evidence>
<evidence type="ECO:0000256" key="5">
    <source>
        <dbReference type="ARBA" id="ARBA00022806"/>
    </source>
</evidence>
<dbReference type="EC" id="3.1.-.-" evidence="13"/>
<keyword evidence="5 13" id="KW-0347">Helicase</keyword>
<evidence type="ECO:0000256" key="4">
    <source>
        <dbReference type="ARBA" id="ARBA00022801"/>
    </source>
</evidence>
<dbReference type="InterPro" id="IPR014017">
    <property type="entry name" value="DNA_helicase_UvrD-like_C"/>
</dbReference>
<dbReference type="CDD" id="cd18807">
    <property type="entry name" value="SF1_C_UvrD"/>
    <property type="match status" value="1"/>
</dbReference>
<dbReference type="PROSITE" id="PS51198">
    <property type="entry name" value="UVRD_HELICASE_ATP_BIND"/>
    <property type="match status" value="1"/>
</dbReference>
<dbReference type="STRING" id="301148.B4135_3391"/>
<feature type="domain" description="UvrD-like helicase C-terminal" evidence="17">
    <location>
        <begin position="519"/>
        <end position="813"/>
    </location>
</feature>
<dbReference type="SUPFAM" id="SSF52980">
    <property type="entry name" value="Restriction endonuclease-like"/>
    <property type="match status" value="1"/>
</dbReference>
<dbReference type="Pfam" id="PF12705">
    <property type="entry name" value="PDDEXK_1"/>
    <property type="match status" value="1"/>
</dbReference>
<dbReference type="FunFam" id="3.40.50.300:FF:001196">
    <property type="entry name" value="ATP-dependent helicase/nuclease subunit A"/>
    <property type="match status" value="1"/>
</dbReference>
<dbReference type="GO" id="GO:0043138">
    <property type="term" value="F:3'-5' DNA helicase activity"/>
    <property type="evidence" value="ECO:0007669"/>
    <property type="project" value="UniProtKB-UniRule"/>
</dbReference>
<evidence type="ECO:0000313" key="18">
    <source>
        <dbReference type="EMBL" id="KYD10590.1"/>
    </source>
</evidence>
<dbReference type="SUPFAM" id="SSF52540">
    <property type="entry name" value="P-loop containing nucleoside triphosphate hydrolases"/>
    <property type="match status" value="1"/>
</dbReference>
<protein>
    <recommendedName>
        <fullName evidence="13">ATP-dependent helicase/nuclease subunit A</fullName>
        <ecNumber evidence="13">3.1.-.-</ecNumber>
        <ecNumber evidence="13">5.6.2.4</ecNumber>
    </recommendedName>
    <alternativeName>
        <fullName evidence="13">ATP-dependent helicase/nuclease AddA</fullName>
    </alternativeName>
    <alternativeName>
        <fullName evidence="13">DNA 3'-5' helicase AddA</fullName>
    </alternativeName>
</protein>
<dbReference type="Gene3D" id="3.90.320.10">
    <property type="match status" value="1"/>
</dbReference>
<dbReference type="PATRIC" id="fig|301148.3.peg.1372"/>
<dbReference type="PROSITE" id="PS51217">
    <property type="entry name" value="UVRD_HELICASE_CTER"/>
    <property type="match status" value="1"/>
</dbReference>
<dbReference type="InterPro" id="IPR014016">
    <property type="entry name" value="UvrD-like_ATP-bd"/>
</dbReference>
<evidence type="ECO:0000259" key="16">
    <source>
        <dbReference type="PROSITE" id="PS51198"/>
    </source>
</evidence>
<dbReference type="GO" id="GO:0016887">
    <property type="term" value="F:ATP hydrolysis activity"/>
    <property type="evidence" value="ECO:0007669"/>
    <property type="project" value="RHEA"/>
</dbReference>
<feature type="region of interest" description="Disordered" evidence="15">
    <location>
        <begin position="977"/>
        <end position="1004"/>
    </location>
</feature>
<name>A0A150LEE5_9BACI</name>